<dbReference type="Gene3D" id="1.20.1640.10">
    <property type="entry name" value="Multidrug efflux transporter AcrB transmembrane domain"/>
    <property type="match status" value="2"/>
</dbReference>
<proteinExistence type="inferred from homology"/>
<feature type="transmembrane region" description="Helical" evidence="8">
    <location>
        <begin position="328"/>
        <end position="347"/>
    </location>
</feature>
<feature type="transmembrane region" description="Helical" evidence="8">
    <location>
        <begin position="569"/>
        <end position="590"/>
    </location>
</feature>
<feature type="region of interest" description="Disordered" evidence="7">
    <location>
        <begin position="757"/>
        <end position="778"/>
    </location>
</feature>
<comment type="caution">
    <text evidence="10">The sequence shown here is derived from an EMBL/GenBank/DDBJ whole genome shotgun (WGS) entry which is preliminary data.</text>
</comment>
<gene>
    <name evidence="10" type="ORF">D5H75_28845</name>
</gene>
<dbReference type="SUPFAM" id="SSF82866">
    <property type="entry name" value="Multidrug efflux transporter AcrB transmembrane domain"/>
    <property type="match status" value="2"/>
</dbReference>
<dbReference type="PANTHER" id="PTHR33406">
    <property type="entry name" value="MEMBRANE PROTEIN MJ1562-RELATED"/>
    <property type="match status" value="1"/>
</dbReference>
<feature type="compositionally biased region" description="Gly residues" evidence="7">
    <location>
        <begin position="10"/>
        <end position="42"/>
    </location>
</feature>
<dbReference type="Proteomes" id="UP000265768">
    <property type="component" value="Unassembled WGS sequence"/>
</dbReference>
<dbReference type="PANTHER" id="PTHR33406:SF11">
    <property type="entry name" value="MEMBRANE PROTEIN SCO6666-RELATED"/>
    <property type="match status" value="1"/>
</dbReference>
<dbReference type="AlphaFoldDB" id="A0A3A4A9H7"/>
<feature type="transmembrane region" description="Helical" evidence="8">
    <location>
        <begin position="279"/>
        <end position="301"/>
    </location>
</feature>
<evidence type="ECO:0000256" key="2">
    <source>
        <dbReference type="ARBA" id="ARBA00010157"/>
    </source>
</evidence>
<protein>
    <submittedName>
        <fullName evidence="10">MMPL family transporter</fullName>
    </submittedName>
</protein>
<feature type="transmembrane region" description="Helical" evidence="8">
    <location>
        <begin position="635"/>
        <end position="655"/>
    </location>
</feature>
<evidence type="ECO:0000256" key="6">
    <source>
        <dbReference type="ARBA" id="ARBA00023136"/>
    </source>
</evidence>
<accession>A0A3A4A9H7</accession>
<evidence type="ECO:0000256" key="3">
    <source>
        <dbReference type="ARBA" id="ARBA00022475"/>
    </source>
</evidence>
<keyword evidence="4 8" id="KW-0812">Transmembrane</keyword>
<feature type="compositionally biased region" description="Pro residues" evidence="7">
    <location>
        <begin position="762"/>
        <end position="778"/>
    </location>
</feature>
<evidence type="ECO:0000256" key="8">
    <source>
        <dbReference type="SAM" id="Phobius"/>
    </source>
</evidence>
<feature type="region of interest" description="Disordered" evidence="7">
    <location>
        <begin position="1"/>
        <end position="48"/>
    </location>
</feature>
<reference evidence="10 11" key="1">
    <citation type="submission" date="2018-09" db="EMBL/GenBank/DDBJ databases">
        <title>YIM 75507 draft genome.</title>
        <authorList>
            <person name="Tang S."/>
            <person name="Feng Y."/>
        </authorList>
    </citation>
    <scope>NUCLEOTIDE SEQUENCE [LARGE SCALE GENOMIC DNA]</scope>
    <source>
        <strain evidence="10 11">YIM 75507</strain>
    </source>
</reference>
<evidence type="ECO:0000256" key="5">
    <source>
        <dbReference type="ARBA" id="ARBA00022989"/>
    </source>
</evidence>
<dbReference type="OrthoDB" id="7051771at2"/>
<name>A0A3A4A9H7_9ACTN</name>
<evidence type="ECO:0000256" key="4">
    <source>
        <dbReference type="ARBA" id="ARBA00022692"/>
    </source>
</evidence>
<comment type="subcellular location">
    <subcellularLocation>
        <location evidence="1">Cell membrane</location>
        <topology evidence="1">Multi-pass membrane protein</topology>
    </subcellularLocation>
</comment>
<evidence type="ECO:0000313" key="10">
    <source>
        <dbReference type="EMBL" id="RJL24791.1"/>
    </source>
</evidence>
<evidence type="ECO:0000259" key="9">
    <source>
        <dbReference type="PROSITE" id="PS50156"/>
    </source>
</evidence>
<feature type="transmembrane region" description="Helical" evidence="8">
    <location>
        <begin position="61"/>
        <end position="85"/>
    </location>
</feature>
<dbReference type="EMBL" id="QZEY01000014">
    <property type="protein sequence ID" value="RJL24791.1"/>
    <property type="molecule type" value="Genomic_DNA"/>
</dbReference>
<feature type="transmembrane region" description="Helical" evidence="8">
    <location>
        <begin position="224"/>
        <end position="243"/>
    </location>
</feature>
<dbReference type="GO" id="GO:0005886">
    <property type="term" value="C:plasma membrane"/>
    <property type="evidence" value="ECO:0007669"/>
    <property type="project" value="UniProtKB-SubCell"/>
</dbReference>
<dbReference type="Pfam" id="PF03176">
    <property type="entry name" value="MMPL"/>
    <property type="match status" value="2"/>
</dbReference>
<comment type="similarity">
    <text evidence="2">Belongs to the resistance-nodulation-cell division (RND) (TC 2.A.6) family. MmpL subfamily.</text>
</comment>
<dbReference type="InterPro" id="IPR000731">
    <property type="entry name" value="SSD"/>
</dbReference>
<feature type="transmembrane region" description="Helical" evidence="8">
    <location>
        <begin position="353"/>
        <end position="380"/>
    </location>
</feature>
<dbReference type="InterPro" id="IPR004869">
    <property type="entry name" value="MMPL_dom"/>
</dbReference>
<evidence type="ECO:0000256" key="1">
    <source>
        <dbReference type="ARBA" id="ARBA00004651"/>
    </source>
</evidence>
<feature type="transmembrane region" description="Helical" evidence="8">
    <location>
        <begin position="676"/>
        <end position="697"/>
    </location>
</feature>
<feature type="transmembrane region" description="Helical" evidence="8">
    <location>
        <begin position="703"/>
        <end position="723"/>
    </location>
</feature>
<feature type="domain" description="SSD" evidence="9">
    <location>
        <begin position="248"/>
        <end position="378"/>
    </location>
</feature>
<evidence type="ECO:0000313" key="11">
    <source>
        <dbReference type="Proteomes" id="UP000265768"/>
    </source>
</evidence>
<keyword evidence="3" id="KW-1003">Cell membrane</keyword>
<dbReference type="PROSITE" id="PS50156">
    <property type="entry name" value="SSD"/>
    <property type="match status" value="1"/>
</dbReference>
<keyword evidence="5 8" id="KW-1133">Transmembrane helix</keyword>
<keyword evidence="11" id="KW-1185">Reference proteome</keyword>
<evidence type="ECO:0000256" key="7">
    <source>
        <dbReference type="SAM" id="MobiDB-lite"/>
    </source>
</evidence>
<feature type="transmembrane region" description="Helical" evidence="8">
    <location>
        <begin position="250"/>
        <end position="273"/>
    </location>
</feature>
<organism evidence="10 11">
    <name type="scientific">Bailinhaonella thermotolerans</name>
    <dbReference type="NCBI Taxonomy" id="1070861"/>
    <lineage>
        <taxon>Bacteria</taxon>
        <taxon>Bacillati</taxon>
        <taxon>Actinomycetota</taxon>
        <taxon>Actinomycetes</taxon>
        <taxon>Streptosporangiales</taxon>
        <taxon>Streptosporangiaceae</taxon>
        <taxon>Bailinhaonella</taxon>
    </lineage>
</organism>
<feature type="transmembrane region" description="Helical" evidence="8">
    <location>
        <begin position="597"/>
        <end position="615"/>
    </location>
</feature>
<keyword evidence="6 8" id="KW-0472">Membrane</keyword>
<dbReference type="InterPro" id="IPR050545">
    <property type="entry name" value="Mycobact_MmpL"/>
</dbReference>
<feature type="transmembrane region" description="Helical" evidence="8">
    <location>
        <begin position="407"/>
        <end position="427"/>
    </location>
</feature>
<sequence length="778" mass="79483">MPGSARNTGSAGGTGSAGSAGGTGGTGSAGSAGGTGGTGSAGSAGRPPRPRLAALVVGRPWHVVIAGVLLTLLAAAVAAGTIPALSLNRFEAPGSEASRARDMLARQFGTGSPNIALLVTARRGTVDSPAAAEAGRALTRELAAYPGVGGAESYWTRPAATLRSGDGRHALVLAWAPGDADAVRRDLLPDLTPRFTRDGPAVTVRVGGGDEVFRQAADLARQDFLRAELVVLPLVLALLWAVYRRLSAALVTLGVGIFALAGALALLRVVTLFTEISTFAANIALVLGIGLGVDYGLFMIFRFRERLRAGEDVPAAVRQALATAGRTVVFSGVTVAAALSVLLAFPFPFLASFAYAGVAVVLTAVAGAVVVLPAALVLLGRRVERRSPARADVFWHGAAVRVMRRPVMYGGAALAVLLLLGAPFLGVRFGLPDDRALPASAPVRQVYDVVRAGFQAEEADAIQVVSARGQGAAAGPYAAALSRIPGVLRVDSAAGQYAGGARVGPADGRFAGGSGTWLSVVPSSERLASDAVGLVRAVRAVPAPFDAAVGGYPADLADYRDAVTGRLPLVAGLIVLVTFAVLFLMTGSVVAPLKATVLNGLSLSVMFGALVWVFQEGNLSGPLGFTPTGSVEPSIPILMFCVAYGLSMDYEVFLLSRIKEEYDRTGDPVASVAHGVSRSGPLVSAAALILAVSFAAYATGRVVFLQMLGVGMALAVAVDATLIRGVLLPALMRLAGHANWWSPAPLRRLHRRIGLTEAAAPSPGPSPAPPPPVPAARP</sequence>